<dbReference type="Pfam" id="PF01490">
    <property type="entry name" value="Aa_trans"/>
    <property type="match status" value="1"/>
</dbReference>
<comment type="catalytic activity">
    <reaction evidence="15">
        <text>L-threonine(in) + Na(+)(in) = L-threonine(out) + Na(+)(out)</text>
        <dbReference type="Rhea" id="RHEA:69999"/>
        <dbReference type="ChEBI" id="CHEBI:29101"/>
        <dbReference type="ChEBI" id="CHEBI:57926"/>
    </reaction>
    <physiologicalReaction direction="right-to-left" evidence="15">
        <dbReference type="Rhea" id="RHEA:70001"/>
    </physiologicalReaction>
</comment>
<protein>
    <recommendedName>
        <fullName evidence="26">Sodium-coupled neutral amino acid symporter 2</fullName>
    </recommendedName>
    <alternativeName>
        <fullName evidence="30">Amino acid transporter A2</fullName>
    </alternativeName>
    <alternativeName>
        <fullName evidence="31">Solute carrier family 38 member 2</fullName>
    </alternativeName>
    <alternativeName>
        <fullName evidence="28">System A amino acid transporter 2</fullName>
    </alternativeName>
    <alternativeName>
        <fullName evidence="29">System A transporter 1</fullName>
    </alternativeName>
    <alternativeName>
        <fullName evidence="27">System N amino acid transporter 2</fullName>
    </alternativeName>
</protein>
<evidence type="ECO:0000256" key="23">
    <source>
        <dbReference type="ARBA" id="ARBA00036231"/>
    </source>
</evidence>
<evidence type="ECO:0000256" key="29">
    <source>
        <dbReference type="ARBA" id="ARBA00041916"/>
    </source>
</evidence>
<keyword evidence="7" id="KW-0029">Amino-acid transport</keyword>
<sequence length="430" mass="47832">MFYACLISSQYPDMDAESQNFLPDYHLDKKKYETDYHPGTASFGMSVFNLGNAIMGSGILGLAYAMANTGIALFVILLVAVSIFSLYSVHLLLKTANEGGSLVYEQLGYKAFGMPGKLAASISITMQNIGAMSSYLYIVKYELPIVIQAFVGANNGEWYANGDYLVILVSVVIILPLSLLRNLGKTQYRVWHFTLCVIYKKFQIPCPYIPNMDVIVNETVSKILNNTVGFLNTSATVYAFPILTFAFVCHPAVLPMYEELKDRSRKKMQRVANVSFLSMFIMYLLAALFGYLTFNVHVESELLHTYSKVYKSDVILLIVRLAVLTAVTLTVPVVLFPIRTSINQLLCASKEFSWIRHTIITVVLLASTNCLVIFVPSIKDIFGFIGASAAAMLIFILPSAFYIKLVKKESMKSVQKIGVRTIPLLFGPCN</sequence>
<evidence type="ECO:0000256" key="14">
    <source>
        <dbReference type="ARBA" id="ARBA00023201"/>
    </source>
</evidence>
<keyword evidence="11 32" id="KW-0472">Membrane</keyword>
<feature type="transmembrane region" description="Helical" evidence="32">
    <location>
        <begin position="118"/>
        <end position="138"/>
    </location>
</feature>
<evidence type="ECO:0000256" key="11">
    <source>
        <dbReference type="ARBA" id="ARBA00023136"/>
    </source>
</evidence>
<evidence type="ECO:0000313" key="34">
    <source>
        <dbReference type="Ensembl" id="ENSHHUP00000036844.1"/>
    </source>
</evidence>
<evidence type="ECO:0000256" key="20">
    <source>
        <dbReference type="ARBA" id="ARBA00036115"/>
    </source>
</evidence>
<evidence type="ECO:0000256" key="25">
    <source>
        <dbReference type="ARBA" id="ARBA00036787"/>
    </source>
</evidence>
<feature type="transmembrane region" description="Helical" evidence="32">
    <location>
        <begin position="381"/>
        <end position="403"/>
    </location>
</feature>
<evidence type="ECO:0000256" key="21">
    <source>
        <dbReference type="ARBA" id="ARBA00036194"/>
    </source>
</evidence>
<keyword evidence="6" id="KW-0769">Symport</keyword>
<dbReference type="GeneTree" id="ENSGT00940000155486"/>
<comment type="catalytic activity">
    <reaction evidence="25">
        <text>L-serine(in) + Na(+)(in) = L-serine(out) + Na(+)(out)</text>
        <dbReference type="Rhea" id="RHEA:29575"/>
        <dbReference type="ChEBI" id="CHEBI:29101"/>
        <dbReference type="ChEBI" id="CHEBI:33384"/>
    </reaction>
    <physiologicalReaction direction="right-to-left" evidence="25">
        <dbReference type="Rhea" id="RHEA:29577"/>
    </physiologicalReaction>
</comment>
<dbReference type="GO" id="GO:0006814">
    <property type="term" value="P:sodium ion transport"/>
    <property type="evidence" value="ECO:0007669"/>
    <property type="project" value="UniProtKB-KW"/>
</dbReference>
<evidence type="ECO:0000256" key="18">
    <source>
        <dbReference type="ARBA" id="ARBA00036092"/>
    </source>
</evidence>
<dbReference type="Ensembl" id="ENSHHUT00000038317.1">
    <property type="protein sequence ID" value="ENSHHUP00000036844.1"/>
    <property type="gene ID" value="ENSHHUG00000023065.1"/>
</dbReference>
<evidence type="ECO:0000256" key="17">
    <source>
        <dbReference type="ARBA" id="ARBA00035969"/>
    </source>
</evidence>
<keyword evidence="10" id="KW-0406">Ion transport</keyword>
<evidence type="ECO:0000256" key="31">
    <source>
        <dbReference type="ARBA" id="ARBA00042868"/>
    </source>
</evidence>
<evidence type="ECO:0000256" key="19">
    <source>
        <dbReference type="ARBA" id="ARBA00036104"/>
    </source>
</evidence>
<comment type="catalytic activity">
    <reaction evidence="17">
        <text>L-glutamine(in) + Na(+)(in) = L-glutamine(out) + Na(+)(out)</text>
        <dbReference type="Rhea" id="RHEA:68236"/>
        <dbReference type="ChEBI" id="CHEBI:29101"/>
        <dbReference type="ChEBI" id="CHEBI:58359"/>
    </reaction>
    <physiologicalReaction direction="right-to-left" evidence="17">
        <dbReference type="Rhea" id="RHEA:68238"/>
    </physiologicalReaction>
</comment>
<dbReference type="PANTHER" id="PTHR22950:SF207">
    <property type="entry name" value="SODIUM-COUPLED NEUTRAL AMINO ACID SYMPORTER 2"/>
    <property type="match status" value="1"/>
</dbReference>
<comment type="catalytic activity">
    <reaction evidence="21">
        <text>L-phenylalanine(in) + Na(+)(in) = L-phenylalanine(out) + Na(+)(out)</text>
        <dbReference type="Rhea" id="RHEA:68244"/>
        <dbReference type="ChEBI" id="CHEBI:29101"/>
        <dbReference type="ChEBI" id="CHEBI:58095"/>
    </reaction>
    <physiologicalReaction direction="right-to-left" evidence="21">
        <dbReference type="Rhea" id="RHEA:68246"/>
    </physiologicalReaction>
</comment>
<keyword evidence="12" id="KW-1015">Disulfide bond</keyword>
<dbReference type="InterPro" id="IPR013057">
    <property type="entry name" value="AA_transpt_TM"/>
</dbReference>
<organism evidence="34 35">
    <name type="scientific">Hucho hucho</name>
    <name type="common">huchen</name>
    <dbReference type="NCBI Taxonomy" id="62062"/>
    <lineage>
        <taxon>Eukaryota</taxon>
        <taxon>Metazoa</taxon>
        <taxon>Chordata</taxon>
        <taxon>Craniata</taxon>
        <taxon>Vertebrata</taxon>
        <taxon>Euteleostomi</taxon>
        <taxon>Actinopterygii</taxon>
        <taxon>Neopterygii</taxon>
        <taxon>Teleostei</taxon>
        <taxon>Protacanthopterygii</taxon>
        <taxon>Salmoniformes</taxon>
        <taxon>Salmonidae</taxon>
        <taxon>Salmoninae</taxon>
        <taxon>Hucho</taxon>
    </lineage>
</organism>
<evidence type="ECO:0000256" key="28">
    <source>
        <dbReference type="ARBA" id="ARBA00041859"/>
    </source>
</evidence>
<comment type="subcellular location">
    <subcellularLocation>
        <location evidence="1">Cell membrane</location>
        <topology evidence="1">Multi-pass membrane protein</topology>
    </subcellularLocation>
</comment>
<evidence type="ECO:0000256" key="2">
    <source>
        <dbReference type="ARBA" id="ARBA00008066"/>
    </source>
</evidence>
<evidence type="ECO:0000256" key="9">
    <source>
        <dbReference type="ARBA" id="ARBA00023053"/>
    </source>
</evidence>
<reference evidence="34" key="3">
    <citation type="submission" date="2025-09" db="UniProtKB">
        <authorList>
            <consortium name="Ensembl"/>
        </authorList>
    </citation>
    <scope>IDENTIFICATION</scope>
</reference>
<evidence type="ECO:0000256" key="30">
    <source>
        <dbReference type="ARBA" id="ARBA00042516"/>
    </source>
</evidence>
<feature type="transmembrane region" description="Helical" evidence="32">
    <location>
        <begin position="271"/>
        <end position="294"/>
    </location>
</feature>
<evidence type="ECO:0000256" key="8">
    <source>
        <dbReference type="ARBA" id="ARBA00022989"/>
    </source>
</evidence>
<evidence type="ECO:0000256" key="12">
    <source>
        <dbReference type="ARBA" id="ARBA00023157"/>
    </source>
</evidence>
<feature type="transmembrane region" description="Helical" evidence="32">
    <location>
        <begin position="357"/>
        <end position="375"/>
    </location>
</feature>
<feature type="domain" description="Amino acid transporter transmembrane" evidence="33">
    <location>
        <begin position="40"/>
        <end position="412"/>
    </location>
</feature>
<keyword evidence="8 32" id="KW-1133">Transmembrane helix</keyword>
<feature type="transmembrane region" description="Helical" evidence="32">
    <location>
        <begin position="47"/>
        <end position="65"/>
    </location>
</feature>
<name>A0A4W5MGG1_9TELE</name>
<comment type="catalytic activity">
    <reaction evidence="18">
        <text>L-asparagine(in) + Na(+)(in) = L-asparagine(out) + Na(+)(out)</text>
        <dbReference type="Rhea" id="RHEA:71383"/>
        <dbReference type="ChEBI" id="CHEBI:29101"/>
        <dbReference type="ChEBI" id="CHEBI:58048"/>
    </reaction>
    <physiologicalReaction direction="right-to-left" evidence="18">
        <dbReference type="Rhea" id="RHEA:71385"/>
    </physiologicalReaction>
</comment>
<feature type="transmembrane region" description="Helical" evidence="32">
    <location>
        <begin position="71"/>
        <end position="93"/>
    </location>
</feature>
<evidence type="ECO:0000256" key="15">
    <source>
        <dbReference type="ARBA" id="ARBA00035810"/>
    </source>
</evidence>
<evidence type="ECO:0000256" key="32">
    <source>
        <dbReference type="SAM" id="Phobius"/>
    </source>
</evidence>
<comment type="catalytic activity">
    <reaction evidence="19">
        <text>L-methionine(in) + Na(+)(in) = L-methionine(out) + Na(+)(out)</text>
        <dbReference type="Rhea" id="RHEA:68240"/>
        <dbReference type="ChEBI" id="CHEBI:29101"/>
        <dbReference type="ChEBI" id="CHEBI:57844"/>
    </reaction>
    <physiologicalReaction direction="right-to-left" evidence="19">
        <dbReference type="Rhea" id="RHEA:68242"/>
    </physiologicalReaction>
</comment>
<dbReference type="Proteomes" id="UP000314982">
    <property type="component" value="Unassembled WGS sequence"/>
</dbReference>
<keyword evidence="3" id="KW-0813">Transport</keyword>
<keyword evidence="4" id="KW-1003">Cell membrane</keyword>
<dbReference type="PANTHER" id="PTHR22950">
    <property type="entry name" value="AMINO ACID TRANSPORTER"/>
    <property type="match status" value="1"/>
</dbReference>
<keyword evidence="14" id="KW-0739">Sodium transport</keyword>
<evidence type="ECO:0000256" key="22">
    <source>
        <dbReference type="ARBA" id="ARBA00036201"/>
    </source>
</evidence>
<evidence type="ECO:0000256" key="26">
    <source>
        <dbReference type="ARBA" id="ARBA00039205"/>
    </source>
</evidence>
<evidence type="ECO:0000256" key="7">
    <source>
        <dbReference type="ARBA" id="ARBA00022970"/>
    </source>
</evidence>
<comment type="catalytic activity">
    <reaction evidence="20">
        <text>L-leucine(in) + Na(+)(in) = L-leucine(out) + Na(+)(out)</text>
        <dbReference type="Rhea" id="RHEA:29263"/>
        <dbReference type="ChEBI" id="CHEBI:29101"/>
        <dbReference type="ChEBI" id="CHEBI:57427"/>
    </reaction>
    <physiologicalReaction direction="right-to-left" evidence="20">
        <dbReference type="Rhea" id="RHEA:29265"/>
    </physiologicalReaction>
</comment>
<comment type="similarity">
    <text evidence="2">Belongs to the amino acid/polyamine transporter 2 family.</text>
</comment>
<evidence type="ECO:0000256" key="10">
    <source>
        <dbReference type="ARBA" id="ARBA00023065"/>
    </source>
</evidence>
<evidence type="ECO:0000259" key="33">
    <source>
        <dbReference type="Pfam" id="PF01490"/>
    </source>
</evidence>
<evidence type="ECO:0000256" key="16">
    <source>
        <dbReference type="ARBA" id="ARBA00035911"/>
    </source>
</evidence>
<comment type="catalytic activity">
    <reaction evidence="22">
        <text>L-proline(in) + Na(+)(in) = L-proline(out) + Na(+)(out)</text>
        <dbReference type="Rhea" id="RHEA:28967"/>
        <dbReference type="ChEBI" id="CHEBI:29101"/>
        <dbReference type="ChEBI" id="CHEBI:60039"/>
    </reaction>
    <physiologicalReaction direction="right-to-left" evidence="22">
        <dbReference type="Rhea" id="RHEA:28969"/>
    </physiologicalReaction>
</comment>
<evidence type="ECO:0000256" key="5">
    <source>
        <dbReference type="ARBA" id="ARBA00022692"/>
    </source>
</evidence>
<keyword evidence="13" id="KW-0325">Glycoprotein</keyword>
<evidence type="ECO:0000256" key="3">
    <source>
        <dbReference type="ARBA" id="ARBA00022448"/>
    </source>
</evidence>
<evidence type="ECO:0000256" key="13">
    <source>
        <dbReference type="ARBA" id="ARBA00023180"/>
    </source>
</evidence>
<evidence type="ECO:0000256" key="1">
    <source>
        <dbReference type="ARBA" id="ARBA00004651"/>
    </source>
</evidence>
<dbReference type="GO" id="GO:0005886">
    <property type="term" value="C:plasma membrane"/>
    <property type="evidence" value="ECO:0007669"/>
    <property type="project" value="UniProtKB-SubCell"/>
</dbReference>
<proteinExistence type="inferred from homology"/>
<evidence type="ECO:0000256" key="6">
    <source>
        <dbReference type="ARBA" id="ARBA00022847"/>
    </source>
</evidence>
<evidence type="ECO:0000256" key="24">
    <source>
        <dbReference type="ARBA" id="ARBA00036564"/>
    </source>
</evidence>
<comment type="catalytic activity">
    <reaction evidence="23">
        <text>L-histidine(in) + Na(+)(in) = L-histidine(out) + Na(+)(out)</text>
        <dbReference type="Rhea" id="RHEA:71583"/>
        <dbReference type="ChEBI" id="CHEBI:29101"/>
        <dbReference type="ChEBI" id="CHEBI:57595"/>
    </reaction>
    <physiologicalReaction direction="right-to-left" evidence="23">
        <dbReference type="Rhea" id="RHEA:71585"/>
    </physiologicalReaction>
</comment>
<accession>A0A4W5MGG1</accession>
<evidence type="ECO:0000313" key="35">
    <source>
        <dbReference type="Proteomes" id="UP000314982"/>
    </source>
</evidence>
<reference evidence="34" key="2">
    <citation type="submission" date="2025-08" db="UniProtKB">
        <authorList>
            <consortium name="Ensembl"/>
        </authorList>
    </citation>
    <scope>IDENTIFICATION</scope>
</reference>
<feature type="transmembrane region" description="Helical" evidence="32">
    <location>
        <begin position="314"/>
        <end position="336"/>
    </location>
</feature>
<comment type="catalytic activity">
    <reaction evidence="24">
        <text>glycine(in) + Na(+)(in) = glycine(out) + Na(+)(out)</text>
        <dbReference type="Rhea" id="RHEA:68228"/>
        <dbReference type="ChEBI" id="CHEBI:29101"/>
        <dbReference type="ChEBI" id="CHEBI:57305"/>
    </reaction>
    <physiologicalReaction direction="right-to-left" evidence="24">
        <dbReference type="Rhea" id="RHEA:68230"/>
    </physiologicalReaction>
</comment>
<dbReference type="GO" id="GO:0015186">
    <property type="term" value="F:L-glutamine transmembrane transporter activity"/>
    <property type="evidence" value="ECO:0007669"/>
    <property type="project" value="TreeGrafter"/>
</dbReference>
<evidence type="ECO:0000256" key="4">
    <source>
        <dbReference type="ARBA" id="ARBA00022475"/>
    </source>
</evidence>
<keyword evidence="5 32" id="KW-0812">Transmembrane</keyword>
<feature type="transmembrane region" description="Helical" evidence="32">
    <location>
        <begin position="158"/>
        <end position="180"/>
    </location>
</feature>
<dbReference type="GO" id="GO:0015293">
    <property type="term" value="F:symporter activity"/>
    <property type="evidence" value="ECO:0007669"/>
    <property type="project" value="UniProtKB-KW"/>
</dbReference>
<comment type="catalytic activity">
    <reaction evidence="16">
        <text>L-alanine(in) + Na(+)(in) = L-alanine(out) + Na(+)(out)</text>
        <dbReference type="Rhea" id="RHEA:29283"/>
        <dbReference type="ChEBI" id="CHEBI:29101"/>
        <dbReference type="ChEBI" id="CHEBI:57972"/>
    </reaction>
    <physiologicalReaction direction="right-to-left" evidence="16">
        <dbReference type="Rhea" id="RHEA:29285"/>
    </physiologicalReaction>
</comment>
<dbReference type="AlphaFoldDB" id="A0A4W5MGG1"/>
<keyword evidence="35" id="KW-1185">Reference proteome</keyword>
<keyword evidence="9" id="KW-0915">Sodium</keyword>
<reference evidence="35" key="1">
    <citation type="submission" date="2018-06" db="EMBL/GenBank/DDBJ databases">
        <title>Genome assembly of Danube salmon.</title>
        <authorList>
            <person name="Macqueen D.J."/>
            <person name="Gundappa M.K."/>
        </authorList>
    </citation>
    <scope>NUCLEOTIDE SEQUENCE [LARGE SCALE GENOMIC DNA]</scope>
</reference>
<evidence type="ECO:0000256" key="27">
    <source>
        <dbReference type="ARBA" id="ARBA00041835"/>
    </source>
</evidence>